<evidence type="ECO:0000313" key="2">
    <source>
        <dbReference type="EMBL" id="MBB3118468.1"/>
    </source>
</evidence>
<keyword evidence="3" id="KW-1185">Reference proteome</keyword>
<evidence type="ECO:0000313" key="3">
    <source>
        <dbReference type="Proteomes" id="UP000541535"/>
    </source>
</evidence>
<dbReference type="CDD" id="cd03139">
    <property type="entry name" value="GATase1_PfpI_2"/>
    <property type="match status" value="1"/>
</dbReference>
<protein>
    <submittedName>
        <fullName evidence="2">Cyclohexyl-isocyanide hydratase</fullName>
        <ecNumber evidence="2">4.2.1.103</ecNumber>
    </submittedName>
</protein>
<dbReference type="PANTHER" id="PTHR43130">
    <property type="entry name" value="ARAC-FAMILY TRANSCRIPTIONAL REGULATOR"/>
    <property type="match status" value="1"/>
</dbReference>
<organism evidence="2 3">
    <name type="scientific">Pseudoduganella violacea</name>
    <dbReference type="NCBI Taxonomy" id="1715466"/>
    <lineage>
        <taxon>Bacteria</taxon>
        <taxon>Pseudomonadati</taxon>
        <taxon>Pseudomonadota</taxon>
        <taxon>Betaproteobacteria</taxon>
        <taxon>Burkholderiales</taxon>
        <taxon>Oxalobacteraceae</taxon>
        <taxon>Telluria group</taxon>
        <taxon>Pseudoduganella</taxon>
    </lineage>
</organism>
<evidence type="ECO:0000259" key="1">
    <source>
        <dbReference type="Pfam" id="PF01965"/>
    </source>
</evidence>
<dbReference type="AlphaFoldDB" id="A0A7W5B8G5"/>
<dbReference type="InterPro" id="IPR029062">
    <property type="entry name" value="Class_I_gatase-like"/>
</dbReference>
<gene>
    <name evidence="2" type="ORF">FHS03_001499</name>
</gene>
<dbReference type="InterPro" id="IPR052158">
    <property type="entry name" value="INH-QAR"/>
</dbReference>
<dbReference type="EMBL" id="JACHXD010000003">
    <property type="protein sequence ID" value="MBB3118468.1"/>
    <property type="molecule type" value="Genomic_DNA"/>
</dbReference>
<dbReference type="Proteomes" id="UP000541535">
    <property type="component" value="Unassembled WGS sequence"/>
</dbReference>
<reference evidence="2 3" key="1">
    <citation type="submission" date="2020-08" db="EMBL/GenBank/DDBJ databases">
        <title>Genomic Encyclopedia of Type Strains, Phase III (KMG-III): the genomes of soil and plant-associated and newly described type strains.</title>
        <authorList>
            <person name="Whitman W."/>
        </authorList>
    </citation>
    <scope>NUCLEOTIDE SEQUENCE [LARGE SCALE GENOMIC DNA]</scope>
    <source>
        <strain evidence="2 3">CECT 8897</strain>
    </source>
</reference>
<dbReference type="EC" id="4.2.1.103" evidence="2"/>
<dbReference type="RefSeq" id="WP_183440375.1">
    <property type="nucleotide sequence ID" value="NZ_JACHXD010000003.1"/>
</dbReference>
<accession>A0A7W5B8G5</accession>
<feature type="domain" description="DJ-1/PfpI" evidence="1">
    <location>
        <begin position="15"/>
        <end position="175"/>
    </location>
</feature>
<dbReference type="GO" id="GO:0006355">
    <property type="term" value="P:regulation of DNA-templated transcription"/>
    <property type="evidence" value="ECO:0007669"/>
    <property type="project" value="TreeGrafter"/>
</dbReference>
<sequence>MSSEAKVQAGASTDIVMLIYPGMTALDMVAPQLVFSNLPNARVHLVWKNLEAVACDTGFAILPTATLAGCPQRPTVLFVPGSKGATWALMQDQEVLAFLRRCGAAADWVTSVCTGSLLLAAAGLLQGYCATSHWGVRELLAEMGAMPCDARVVEDRNRLTGGGVTAGMDFALTLAARLYDEPFARILQLLIEYDPQPPFGPGHPRHVDAAVLQSASALYSEEVALAAHAARAAGQVLISGESPRSAS</sequence>
<comment type="caution">
    <text evidence="2">The sequence shown here is derived from an EMBL/GenBank/DDBJ whole genome shotgun (WGS) entry which is preliminary data.</text>
</comment>
<dbReference type="SUPFAM" id="SSF52317">
    <property type="entry name" value="Class I glutamine amidotransferase-like"/>
    <property type="match status" value="1"/>
</dbReference>
<dbReference type="InterPro" id="IPR002818">
    <property type="entry name" value="DJ-1/PfpI"/>
</dbReference>
<dbReference type="GO" id="GO:0050549">
    <property type="term" value="F:cyclohexyl-isocyanide hydratase activity"/>
    <property type="evidence" value="ECO:0007669"/>
    <property type="project" value="UniProtKB-EC"/>
</dbReference>
<dbReference type="Gene3D" id="3.40.50.880">
    <property type="match status" value="1"/>
</dbReference>
<keyword evidence="2" id="KW-0456">Lyase</keyword>
<dbReference type="Pfam" id="PF01965">
    <property type="entry name" value="DJ-1_PfpI"/>
    <property type="match status" value="1"/>
</dbReference>
<proteinExistence type="predicted"/>
<name>A0A7W5B8G5_9BURK</name>
<dbReference type="PANTHER" id="PTHR43130:SF2">
    <property type="entry name" value="DJ-1_PFPI DOMAIN-CONTAINING PROTEIN"/>
    <property type="match status" value="1"/>
</dbReference>